<protein>
    <submittedName>
        <fullName evidence="10">Spermidine/putrescine ABC transporter permease</fullName>
    </submittedName>
</protein>
<evidence type="ECO:0000313" key="11">
    <source>
        <dbReference type="Proteomes" id="UP000196475"/>
    </source>
</evidence>
<evidence type="ECO:0000256" key="3">
    <source>
        <dbReference type="ARBA" id="ARBA00022448"/>
    </source>
</evidence>
<organism evidence="10 11">
    <name type="scientific">Bacillus thermozeamaize</name>
    <dbReference type="NCBI Taxonomy" id="230954"/>
    <lineage>
        <taxon>Bacteria</taxon>
        <taxon>Bacillati</taxon>
        <taxon>Bacillota</taxon>
        <taxon>Bacilli</taxon>
        <taxon>Bacillales</taxon>
        <taxon>Bacillaceae</taxon>
        <taxon>Bacillus</taxon>
    </lineage>
</organism>
<evidence type="ECO:0000256" key="1">
    <source>
        <dbReference type="ARBA" id="ARBA00004651"/>
    </source>
</evidence>
<feature type="domain" description="ABC transmembrane type-1" evidence="9">
    <location>
        <begin position="69"/>
        <end position="281"/>
    </location>
</feature>
<dbReference type="Proteomes" id="UP000196475">
    <property type="component" value="Unassembled WGS sequence"/>
</dbReference>
<feature type="transmembrane region" description="Helical" evidence="8">
    <location>
        <begin position="202"/>
        <end position="230"/>
    </location>
</feature>
<accession>A0A1Y3PFF4</accession>
<evidence type="ECO:0000256" key="5">
    <source>
        <dbReference type="ARBA" id="ARBA00022692"/>
    </source>
</evidence>
<evidence type="ECO:0000256" key="6">
    <source>
        <dbReference type="ARBA" id="ARBA00022989"/>
    </source>
</evidence>
<evidence type="ECO:0000313" key="10">
    <source>
        <dbReference type="EMBL" id="OUM86050.1"/>
    </source>
</evidence>
<comment type="similarity">
    <text evidence="2">Belongs to the binding-protein-dependent transport system permease family. CysTW subfamily.</text>
</comment>
<dbReference type="CDD" id="cd06261">
    <property type="entry name" value="TM_PBP2"/>
    <property type="match status" value="1"/>
</dbReference>
<feature type="transmembrane region" description="Helical" evidence="8">
    <location>
        <begin position="261"/>
        <end position="284"/>
    </location>
</feature>
<feature type="transmembrane region" description="Helical" evidence="8">
    <location>
        <begin position="20"/>
        <end position="45"/>
    </location>
</feature>
<feature type="transmembrane region" description="Helical" evidence="8">
    <location>
        <begin position="106"/>
        <end position="128"/>
    </location>
</feature>
<comment type="caution">
    <text evidence="10">The sequence shown here is derived from an EMBL/GenBank/DDBJ whole genome shotgun (WGS) entry which is preliminary data.</text>
</comment>
<proteinExistence type="inferred from homology"/>
<dbReference type="Gene3D" id="1.10.3720.10">
    <property type="entry name" value="MetI-like"/>
    <property type="match status" value="1"/>
</dbReference>
<keyword evidence="7 8" id="KW-0472">Membrane</keyword>
<keyword evidence="5 8" id="KW-0812">Transmembrane</keyword>
<dbReference type="Pfam" id="PF00528">
    <property type="entry name" value="BPD_transp_1"/>
    <property type="match status" value="1"/>
</dbReference>
<evidence type="ECO:0000256" key="7">
    <source>
        <dbReference type="ARBA" id="ARBA00023136"/>
    </source>
</evidence>
<evidence type="ECO:0000259" key="9">
    <source>
        <dbReference type="PROSITE" id="PS50928"/>
    </source>
</evidence>
<evidence type="ECO:0000256" key="2">
    <source>
        <dbReference type="ARBA" id="ARBA00007069"/>
    </source>
</evidence>
<dbReference type="GO" id="GO:0005886">
    <property type="term" value="C:plasma membrane"/>
    <property type="evidence" value="ECO:0007669"/>
    <property type="project" value="UniProtKB-SubCell"/>
</dbReference>
<evidence type="ECO:0000256" key="8">
    <source>
        <dbReference type="RuleBase" id="RU363032"/>
    </source>
</evidence>
<sequence length="295" mass="33494">MESKVKHKRAEQRFGWPWGVIPAALFFLVFFCGGLLQAIWFSFLPDGDGHQGIGWAYRELASPDFLHSLGVTVGMSAAVALFCGVMGLGAAILLTRPAGWRQKWYLLFQFPMALPHLMAAYLLSQMLWQSGWLSRLAYHLGWIDEMEQFPVLTQDAWGVGVLMAYAWKEIPFMILLLVPFLLRLQDQWEETARSLGASEGQILRWVILPLLWPAWVGGMWILFAFVLGAYEIPALMAGTFPGWVPVRAWQEYTMFGPERRAVAIAMNLVLLVVALTVGLLLLHLQRVWYGRGRRI</sequence>
<keyword evidence="6 8" id="KW-1133">Transmembrane helix</keyword>
<feature type="transmembrane region" description="Helical" evidence="8">
    <location>
        <begin position="65"/>
        <end position="94"/>
    </location>
</feature>
<dbReference type="InterPro" id="IPR000515">
    <property type="entry name" value="MetI-like"/>
</dbReference>
<comment type="subcellular location">
    <subcellularLocation>
        <location evidence="1 8">Cell membrane</location>
        <topology evidence="1 8">Multi-pass membrane protein</topology>
    </subcellularLocation>
</comment>
<dbReference type="PROSITE" id="PS50928">
    <property type="entry name" value="ABC_TM1"/>
    <property type="match status" value="1"/>
</dbReference>
<keyword evidence="4" id="KW-1003">Cell membrane</keyword>
<keyword evidence="3 8" id="KW-0813">Transport</keyword>
<dbReference type="GO" id="GO:0055085">
    <property type="term" value="P:transmembrane transport"/>
    <property type="evidence" value="ECO:0007669"/>
    <property type="project" value="InterPro"/>
</dbReference>
<dbReference type="SUPFAM" id="SSF161098">
    <property type="entry name" value="MetI-like"/>
    <property type="match status" value="1"/>
</dbReference>
<dbReference type="PANTHER" id="PTHR42929">
    <property type="entry name" value="INNER MEMBRANE ABC TRANSPORTER PERMEASE PROTEIN YDCU-RELATED-RELATED"/>
    <property type="match status" value="1"/>
</dbReference>
<feature type="transmembrane region" description="Helical" evidence="8">
    <location>
        <begin position="156"/>
        <end position="182"/>
    </location>
</feature>
<evidence type="ECO:0000256" key="4">
    <source>
        <dbReference type="ARBA" id="ARBA00022475"/>
    </source>
</evidence>
<name>A0A1Y3PFF4_9BACI</name>
<dbReference type="EMBL" id="LZRT01000094">
    <property type="protein sequence ID" value="OUM86050.1"/>
    <property type="molecule type" value="Genomic_DNA"/>
</dbReference>
<gene>
    <name evidence="10" type="ORF">BAA01_01495</name>
</gene>
<reference evidence="11" key="1">
    <citation type="submission" date="2016-06" db="EMBL/GenBank/DDBJ databases">
        <authorList>
            <person name="Nascimento L."/>
            <person name="Pereira R.V."/>
            <person name="Martins L.F."/>
            <person name="Quaggio R.B."/>
            <person name="Silva A.M."/>
            <person name="Setubal J.C."/>
        </authorList>
    </citation>
    <scope>NUCLEOTIDE SEQUENCE [LARGE SCALE GENOMIC DNA]</scope>
</reference>
<dbReference type="PANTHER" id="PTHR42929:SF1">
    <property type="entry name" value="INNER MEMBRANE ABC TRANSPORTER PERMEASE PROTEIN YDCU-RELATED"/>
    <property type="match status" value="1"/>
</dbReference>
<dbReference type="InterPro" id="IPR035906">
    <property type="entry name" value="MetI-like_sf"/>
</dbReference>
<dbReference type="AlphaFoldDB" id="A0A1Y3PFF4"/>